<dbReference type="PANTHER" id="PTHR43289">
    <property type="entry name" value="MITOGEN-ACTIVATED PROTEIN KINASE KINASE KINASE 20-RELATED"/>
    <property type="match status" value="1"/>
</dbReference>
<dbReference type="STRING" id="1855912.LuPra_01852"/>
<dbReference type="PANTHER" id="PTHR43289:SF6">
    <property type="entry name" value="SERINE_THREONINE-PROTEIN KINASE NEKL-3"/>
    <property type="match status" value="1"/>
</dbReference>
<evidence type="ECO:0000313" key="6">
    <source>
        <dbReference type="EMBL" id="AMY08648.1"/>
    </source>
</evidence>
<keyword evidence="2" id="KW-0547">Nucleotide-binding</keyword>
<dbReference type="InterPro" id="IPR011009">
    <property type="entry name" value="Kinase-like_dom_sf"/>
</dbReference>
<evidence type="ECO:0000259" key="5">
    <source>
        <dbReference type="PROSITE" id="PS50011"/>
    </source>
</evidence>
<dbReference type="Pfam" id="PF00069">
    <property type="entry name" value="Pkinase"/>
    <property type="match status" value="1"/>
</dbReference>
<proteinExistence type="predicted"/>
<dbReference type="Gene3D" id="1.25.40.10">
    <property type="entry name" value="Tetratricopeptide repeat domain"/>
    <property type="match status" value="1"/>
</dbReference>
<feature type="domain" description="Protein kinase" evidence="5">
    <location>
        <begin position="10"/>
        <end position="284"/>
    </location>
</feature>
<evidence type="ECO:0000256" key="3">
    <source>
        <dbReference type="ARBA" id="ARBA00022777"/>
    </source>
</evidence>
<organism evidence="6 7">
    <name type="scientific">Luteitalea pratensis</name>
    <dbReference type="NCBI Taxonomy" id="1855912"/>
    <lineage>
        <taxon>Bacteria</taxon>
        <taxon>Pseudomonadati</taxon>
        <taxon>Acidobacteriota</taxon>
        <taxon>Vicinamibacteria</taxon>
        <taxon>Vicinamibacterales</taxon>
        <taxon>Vicinamibacteraceae</taxon>
        <taxon>Luteitalea</taxon>
    </lineage>
</organism>
<sequence>MSWQVAGYETDADKPFDQGSFGTVWHARRLSDGTRVALKLVLRDHAADAVERIEAERRGAMLQRSFHDAHGMVPAVHDVGYDLDGDLYIAMELIQGGSLSDLIATGALESRAAADRATAICSFLEKAHSFSTTIEGERYDRLVHADLKPGHIFVRDTGNVIVLDFGIAKALDKSKPLTTNNWGTSAYMSPERLLDGRVDEHVDFWSLGVMLYEMLAGHRPYRALQAPSLKSQLERAIRGNAPREPLPETVPAPLVAIVNKLLAYQPDRRYPSAGTVRADLALFLGGGRPIALAEYDTPATTRVDAPRDVDDEEAPAYASVAYGAETERRPQDLALAVTGAVPSTDPLPLMPPALPGGMAADVPTTAIDVPVEGGTAARIATASSPVPRPRRTRRLLSAAAALLALYVGTSEAVAWIGAERFRDVVSTIDGPALATAEDSYDRVASTGPLDLALRWRVDGRLQSHLVGLANRVIEDYRHEQPSLSLSDWKQAQEALRWSLRLAPGDREARARLQTCEAHILRISTKPGRSDTTQATYRRAIDRFRDAARLDPGSYDPYLGITRIAVYNLVPADVELASQAMADAEKRGYSPGRRERALLGDGHMRRGEVLRHEARNVSGTQRTHALEQARDSFQACIEAFEPILGFANAARNIETCKAQVALVEKEIENAQAKESES</sequence>
<dbReference type="EC" id="2.7.11.1" evidence="6"/>
<evidence type="ECO:0000256" key="1">
    <source>
        <dbReference type="ARBA" id="ARBA00022679"/>
    </source>
</evidence>
<evidence type="ECO:0000313" key="7">
    <source>
        <dbReference type="Proteomes" id="UP000076079"/>
    </source>
</evidence>
<dbReference type="SUPFAM" id="SSF56112">
    <property type="entry name" value="Protein kinase-like (PK-like)"/>
    <property type="match status" value="1"/>
</dbReference>
<dbReference type="InterPro" id="IPR011990">
    <property type="entry name" value="TPR-like_helical_dom_sf"/>
</dbReference>
<evidence type="ECO:0000256" key="2">
    <source>
        <dbReference type="ARBA" id="ARBA00022741"/>
    </source>
</evidence>
<reference evidence="7" key="2">
    <citation type="submission" date="2016-04" db="EMBL/GenBank/DDBJ databases">
        <title>First Complete Genome Sequence of a Subdivision 6 Acidobacterium.</title>
        <authorList>
            <person name="Huang S."/>
            <person name="Vieira S."/>
            <person name="Bunk B."/>
            <person name="Riedel T."/>
            <person name="Sproeer C."/>
            <person name="Overmann J."/>
        </authorList>
    </citation>
    <scope>NUCLEOTIDE SEQUENCE [LARGE SCALE GENOMIC DNA]</scope>
    <source>
        <strain evidence="7">DSM 100886 HEG_-6_39</strain>
    </source>
</reference>
<accession>A0A143PKM6</accession>
<keyword evidence="4" id="KW-0067">ATP-binding</keyword>
<evidence type="ECO:0000256" key="4">
    <source>
        <dbReference type="ARBA" id="ARBA00022840"/>
    </source>
</evidence>
<reference evidence="6 7" key="1">
    <citation type="journal article" date="2016" name="Genome Announc.">
        <title>First Complete Genome Sequence of a Subdivision 6 Acidobacterium Strain.</title>
        <authorList>
            <person name="Huang S."/>
            <person name="Vieira S."/>
            <person name="Bunk B."/>
            <person name="Riedel T."/>
            <person name="Sproer C."/>
            <person name="Overmann J."/>
        </authorList>
    </citation>
    <scope>NUCLEOTIDE SEQUENCE [LARGE SCALE GENOMIC DNA]</scope>
    <source>
        <strain evidence="7">DSM 100886 HEG_-6_39</strain>
    </source>
</reference>
<dbReference type="CDD" id="cd14014">
    <property type="entry name" value="STKc_PknB_like"/>
    <property type="match status" value="1"/>
</dbReference>
<dbReference type="RefSeq" id="WP_162271340.1">
    <property type="nucleotide sequence ID" value="NZ_CP015136.1"/>
</dbReference>
<keyword evidence="1 6" id="KW-0808">Transferase</keyword>
<dbReference type="EMBL" id="CP015136">
    <property type="protein sequence ID" value="AMY08648.1"/>
    <property type="molecule type" value="Genomic_DNA"/>
</dbReference>
<dbReference type="PROSITE" id="PS50011">
    <property type="entry name" value="PROTEIN_KINASE_DOM"/>
    <property type="match status" value="1"/>
</dbReference>
<name>A0A143PKM6_LUTPR</name>
<protein>
    <submittedName>
        <fullName evidence="6">Serine/threonine-protein kinase PknA</fullName>
        <ecNumber evidence="6">2.7.11.1</ecNumber>
    </submittedName>
</protein>
<dbReference type="KEGG" id="abac:LuPra_01852"/>
<dbReference type="InterPro" id="IPR000719">
    <property type="entry name" value="Prot_kinase_dom"/>
</dbReference>
<dbReference type="AlphaFoldDB" id="A0A143PKM6"/>
<keyword evidence="3 6" id="KW-0418">Kinase</keyword>
<dbReference type="Proteomes" id="UP000076079">
    <property type="component" value="Chromosome"/>
</dbReference>
<dbReference type="Gene3D" id="1.10.510.10">
    <property type="entry name" value="Transferase(Phosphotransferase) domain 1"/>
    <property type="match status" value="1"/>
</dbReference>
<dbReference type="GO" id="GO:0005524">
    <property type="term" value="F:ATP binding"/>
    <property type="evidence" value="ECO:0007669"/>
    <property type="project" value="UniProtKB-KW"/>
</dbReference>
<keyword evidence="7" id="KW-1185">Reference proteome</keyword>
<gene>
    <name evidence="6" type="primary">pknA_3</name>
    <name evidence="6" type="ORF">LuPra_01852</name>
</gene>
<dbReference type="GO" id="GO:0004674">
    <property type="term" value="F:protein serine/threonine kinase activity"/>
    <property type="evidence" value="ECO:0007669"/>
    <property type="project" value="UniProtKB-EC"/>
</dbReference>